<evidence type="ECO:0000313" key="3">
    <source>
        <dbReference type="EMBL" id="KDQ23934.1"/>
    </source>
</evidence>
<dbReference type="InterPro" id="IPR045119">
    <property type="entry name" value="SUN1-5"/>
</dbReference>
<dbReference type="InParanoid" id="A0A067N7X1"/>
<dbReference type="Gene3D" id="2.60.120.340">
    <property type="entry name" value="Nucleoplasmin core domain"/>
    <property type="match status" value="1"/>
</dbReference>
<dbReference type="Gene3D" id="2.60.120.260">
    <property type="entry name" value="Galactose-binding domain-like"/>
    <property type="match status" value="1"/>
</dbReference>
<proteinExistence type="predicted"/>
<dbReference type="EMBL" id="KL198012">
    <property type="protein sequence ID" value="KDQ23934.1"/>
    <property type="molecule type" value="Genomic_DNA"/>
</dbReference>
<dbReference type="Pfam" id="PF17800">
    <property type="entry name" value="NPL"/>
    <property type="match status" value="1"/>
</dbReference>
<gene>
    <name evidence="3" type="ORF">PLEOSDRAFT_170896</name>
</gene>
<dbReference type="GO" id="GO:0005635">
    <property type="term" value="C:nuclear envelope"/>
    <property type="evidence" value="ECO:0007669"/>
    <property type="project" value="TreeGrafter"/>
</dbReference>
<dbReference type="PANTHER" id="PTHR12911">
    <property type="entry name" value="SAD1/UNC-84-LIKE PROTEIN-RELATED"/>
    <property type="match status" value="1"/>
</dbReference>
<dbReference type="GO" id="GO:0043495">
    <property type="term" value="F:protein-membrane adaptor activity"/>
    <property type="evidence" value="ECO:0007669"/>
    <property type="project" value="TreeGrafter"/>
</dbReference>
<feature type="region of interest" description="Disordered" evidence="1">
    <location>
        <begin position="511"/>
        <end position="564"/>
    </location>
</feature>
<feature type="compositionally biased region" description="Basic and acidic residues" evidence="1">
    <location>
        <begin position="524"/>
        <end position="534"/>
    </location>
</feature>
<dbReference type="Proteomes" id="UP000027073">
    <property type="component" value="Unassembled WGS sequence"/>
</dbReference>
<dbReference type="InterPro" id="IPR041232">
    <property type="entry name" value="NPL"/>
</dbReference>
<dbReference type="AlphaFoldDB" id="A0A067N7X1"/>
<dbReference type="STRING" id="1137138.A0A067N7X1"/>
<evidence type="ECO:0000256" key="1">
    <source>
        <dbReference type="SAM" id="MobiDB-lite"/>
    </source>
</evidence>
<evidence type="ECO:0000313" key="4">
    <source>
        <dbReference type="Proteomes" id="UP000027073"/>
    </source>
</evidence>
<sequence length="564" mass="62327">MMNEQFLVEVTSVRSKPHFQPLQTPQLPSILRPHPQYPYVRRLRSWLVISIVLCISARIIIKGSWSLFLNEWSVPPTPFWAHFPTSSSIRRPDTMAFWQQSRDTLGSPNHALRTNGAQILRDLTSRTYDLRRGHFRRWIFSPIHFLRDRWLGFELSQIHLSLPRDAIDNTNDRCWELEGHHGYIAIALSVPVSLSHVSIGRIHQTPLSPERPNFVRVWGLVDKSLSLLSPDSLSPQVFSRTGAIPQEIANRRFVRLADLRSIDDDDLHPVSSLVAGYGINILVFKILSNHGGNFTCIHDLGVYALNEHKDTSKPTSSFTTTTRHSNLNRLNMRLWVLNIPPNSRSDTANFDEPVCVTNLAFGSVIEGKGRCPVDIHIGPDMDAPIICHLGALTPGKVDRFGLDLILDAETDIIFLNHGPSPVCLSGYFMPDTGAQDPNANLSCGTTPTPSRFRGDSVDSVAGALQLPASSLFQTESMDSAVSGGAQTQSRAASPLARRNSILASISSSFHPLEKPTAKGRKRKADVVSDADDKTTALPQKRKPITRSGSATIPSGKPTTATSST</sequence>
<dbReference type="OrthoDB" id="3099644at2759"/>
<feature type="compositionally biased region" description="Polar residues" evidence="1">
    <location>
        <begin position="546"/>
        <end position="564"/>
    </location>
</feature>
<feature type="domain" description="Nucleoplasmin-like" evidence="2">
    <location>
        <begin position="334"/>
        <end position="429"/>
    </location>
</feature>
<reference evidence="4" key="1">
    <citation type="journal article" date="2014" name="Proc. Natl. Acad. Sci. U.S.A.">
        <title>Extensive sampling of basidiomycete genomes demonstrates inadequacy of the white-rot/brown-rot paradigm for wood decay fungi.</title>
        <authorList>
            <person name="Riley R."/>
            <person name="Salamov A.A."/>
            <person name="Brown D.W."/>
            <person name="Nagy L.G."/>
            <person name="Floudas D."/>
            <person name="Held B.W."/>
            <person name="Levasseur A."/>
            <person name="Lombard V."/>
            <person name="Morin E."/>
            <person name="Otillar R."/>
            <person name="Lindquist E.A."/>
            <person name="Sun H."/>
            <person name="LaButti K.M."/>
            <person name="Schmutz J."/>
            <person name="Jabbour D."/>
            <person name="Luo H."/>
            <person name="Baker S.E."/>
            <person name="Pisabarro A.G."/>
            <person name="Walton J.D."/>
            <person name="Blanchette R.A."/>
            <person name="Henrissat B."/>
            <person name="Martin F."/>
            <person name="Cullen D."/>
            <person name="Hibbett D.S."/>
            <person name="Grigoriev I.V."/>
        </authorList>
    </citation>
    <scope>NUCLEOTIDE SEQUENCE [LARGE SCALE GENOMIC DNA]</scope>
    <source>
        <strain evidence="4">PC15</strain>
    </source>
</reference>
<dbReference type="HOGENOM" id="CLU_483213_0_0_1"/>
<dbReference type="VEuPathDB" id="FungiDB:PLEOSDRAFT_170896"/>
<accession>A0A067N7X1</accession>
<protein>
    <recommendedName>
        <fullName evidence="2">Nucleoplasmin-like domain-containing protein</fullName>
    </recommendedName>
</protein>
<dbReference type="PANTHER" id="PTHR12911:SF8">
    <property type="entry name" value="KLAROID PROTEIN-RELATED"/>
    <property type="match status" value="1"/>
</dbReference>
<name>A0A067N7X1_PLEO1</name>
<organism evidence="3 4">
    <name type="scientific">Pleurotus ostreatus (strain PC15)</name>
    <name type="common">Oyster mushroom</name>
    <dbReference type="NCBI Taxonomy" id="1137138"/>
    <lineage>
        <taxon>Eukaryota</taxon>
        <taxon>Fungi</taxon>
        <taxon>Dikarya</taxon>
        <taxon>Basidiomycota</taxon>
        <taxon>Agaricomycotina</taxon>
        <taxon>Agaricomycetes</taxon>
        <taxon>Agaricomycetidae</taxon>
        <taxon>Agaricales</taxon>
        <taxon>Pleurotineae</taxon>
        <taxon>Pleurotaceae</taxon>
        <taxon>Pleurotus</taxon>
    </lineage>
</organism>
<evidence type="ECO:0000259" key="2">
    <source>
        <dbReference type="Pfam" id="PF17800"/>
    </source>
</evidence>